<dbReference type="InterPro" id="IPR009057">
    <property type="entry name" value="Homeodomain-like_sf"/>
</dbReference>
<dbReference type="EMBL" id="CATOUU010000519">
    <property type="protein sequence ID" value="CAI9932591.1"/>
    <property type="molecule type" value="Genomic_DNA"/>
</dbReference>
<gene>
    <name evidence="1" type="ORF">HINF_LOCUS20236</name>
    <name evidence="2" type="ORF">HINF_LOCUS60128</name>
</gene>
<organism evidence="1">
    <name type="scientific">Hexamita inflata</name>
    <dbReference type="NCBI Taxonomy" id="28002"/>
    <lineage>
        <taxon>Eukaryota</taxon>
        <taxon>Metamonada</taxon>
        <taxon>Diplomonadida</taxon>
        <taxon>Hexamitidae</taxon>
        <taxon>Hexamitinae</taxon>
        <taxon>Hexamita</taxon>
    </lineage>
</organism>
<protein>
    <submittedName>
        <fullName evidence="1">Uncharacterized protein</fullName>
    </submittedName>
</protein>
<dbReference type="EMBL" id="CAXDID020000350">
    <property type="protein sequence ID" value="CAL6080992.1"/>
    <property type="molecule type" value="Genomic_DNA"/>
</dbReference>
<evidence type="ECO:0000313" key="1">
    <source>
        <dbReference type="EMBL" id="CAI9932591.1"/>
    </source>
</evidence>
<keyword evidence="3" id="KW-1185">Reference proteome</keyword>
<comment type="caution">
    <text evidence="1">The sequence shown here is derived from an EMBL/GenBank/DDBJ whole genome shotgun (WGS) entry which is preliminary data.</text>
</comment>
<accession>A0AA86TY00</accession>
<name>A0AA86TY00_9EUKA</name>
<proteinExistence type="predicted"/>
<dbReference type="AlphaFoldDB" id="A0AA86TY00"/>
<reference evidence="2 3" key="2">
    <citation type="submission" date="2024-07" db="EMBL/GenBank/DDBJ databases">
        <authorList>
            <person name="Akdeniz Z."/>
        </authorList>
    </citation>
    <scope>NUCLEOTIDE SEQUENCE [LARGE SCALE GENOMIC DNA]</scope>
</reference>
<evidence type="ECO:0000313" key="3">
    <source>
        <dbReference type="Proteomes" id="UP001642409"/>
    </source>
</evidence>
<dbReference type="Proteomes" id="UP001642409">
    <property type="component" value="Unassembled WGS sequence"/>
</dbReference>
<evidence type="ECO:0000313" key="2">
    <source>
        <dbReference type="EMBL" id="CAL6080992.1"/>
    </source>
</evidence>
<sequence>MKYEPQSARFTLTYRPPLIFLEPRGGLYVNRAVFKLYSLYKQFKKNFKLYIPHLDGRSEGQIKSFYQNVVHTTINKYRSLKKVIKLLTRQVRQNQHLIEINELVQESTT</sequence>
<dbReference type="SUPFAM" id="SSF46689">
    <property type="entry name" value="Homeodomain-like"/>
    <property type="match status" value="1"/>
</dbReference>
<reference evidence="1" key="1">
    <citation type="submission" date="2023-06" db="EMBL/GenBank/DDBJ databases">
        <authorList>
            <person name="Kurt Z."/>
        </authorList>
    </citation>
    <scope>NUCLEOTIDE SEQUENCE</scope>
</reference>